<gene>
    <name evidence="12" type="ORF">IV203_020716</name>
    <name evidence="11" type="ORF">IV203_021594</name>
</gene>
<feature type="binding site" evidence="9">
    <location>
        <position position="201"/>
    </location>
    <ligand>
        <name>chlorophyll a</name>
        <dbReference type="ChEBI" id="CHEBI:58416"/>
        <label>1</label>
    </ligand>
</feature>
<comment type="subunit">
    <text evidence="8">The LHC complex of chromophytic algae is composed of fucoxanthin, chlorophyll A and C bound non-covalently by fucoxanthin chlorophyll proteins (FCPs). The ratio of the pigments in LHC; fucoxanthin: chlorophyll C: chlorophyll A; (0.6-1): (0.1-0.3): (1).</text>
</comment>
<dbReference type="InterPro" id="IPR022796">
    <property type="entry name" value="Chloroa_b-bind"/>
</dbReference>
<name>A0A9K3KFX5_9STRA</name>
<dbReference type="InterPro" id="IPR001344">
    <property type="entry name" value="Chloro_AB-bd_pln"/>
</dbReference>
<dbReference type="OrthoDB" id="191071at2759"/>
<dbReference type="PANTHER" id="PTHR21649">
    <property type="entry name" value="CHLOROPHYLL A/B BINDING PROTEIN"/>
    <property type="match status" value="1"/>
</dbReference>
<dbReference type="Pfam" id="PF00504">
    <property type="entry name" value="Chloroa_b-bind"/>
    <property type="match status" value="1"/>
</dbReference>
<evidence type="ECO:0000256" key="9">
    <source>
        <dbReference type="PIRSR" id="PIRSR601344-1"/>
    </source>
</evidence>
<keyword evidence="13" id="KW-1185">Reference proteome</keyword>
<evidence type="ECO:0000256" key="8">
    <source>
        <dbReference type="ARBA" id="ARBA00044011"/>
    </source>
</evidence>
<dbReference type="GO" id="GO:0009507">
    <property type="term" value="C:chloroplast"/>
    <property type="evidence" value="ECO:0007669"/>
    <property type="project" value="UniProtKB-SubCell"/>
</dbReference>
<feature type="binding site" evidence="9">
    <location>
        <position position="82"/>
    </location>
    <ligand>
        <name>chlorophyll a</name>
        <dbReference type="ChEBI" id="CHEBI:58416"/>
        <label>1</label>
    </ligand>
</feature>
<evidence type="ECO:0000256" key="1">
    <source>
        <dbReference type="ARBA" id="ARBA00004022"/>
    </source>
</evidence>
<evidence type="ECO:0000256" key="10">
    <source>
        <dbReference type="SAM" id="SignalP"/>
    </source>
</evidence>
<feature type="chain" id="PRO_5039844390" evidence="10">
    <location>
        <begin position="18"/>
        <end position="249"/>
    </location>
</feature>
<comment type="similarity">
    <text evidence="3">Belongs to the fucoxanthin chlorophyll protein family.</text>
</comment>
<feature type="signal peptide" evidence="10">
    <location>
        <begin position="1"/>
        <end position="17"/>
    </location>
</feature>
<keyword evidence="5" id="KW-0602">Photosynthesis</keyword>
<dbReference type="GO" id="GO:0016168">
    <property type="term" value="F:chlorophyll binding"/>
    <property type="evidence" value="ECO:0007669"/>
    <property type="project" value="UniProtKB-KW"/>
</dbReference>
<dbReference type="AlphaFoldDB" id="A0A9K3KFX5"/>
<keyword evidence="4" id="KW-0150">Chloroplast</keyword>
<dbReference type="GO" id="GO:0016020">
    <property type="term" value="C:membrane"/>
    <property type="evidence" value="ECO:0007669"/>
    <property type="project" value="InterPro"/>
</dbReference>
<keyword evidence="6" id="KW-0934">Plastid</keyword>
<feature type="binding site" evidence="9">
    <location>
        <position position="79"/>
    </location>
    <ligand>
        <name>chlorophyll a</name>
        <dbReference type="ChEBI" id="CHEBI:58416"/>
        <label>1</label>
    </ligand>
</feature>
<evidence type="ECO:0000313" key="11">
    <source>
        <dbReference type="EMBL" id="KAG7338662.1"/>
    </source>
</evidence>
<evidence type="ECO:0000313" key="13">
    <source>
        <dbReference type="Proteomes" id="UP000693970"/>
    </source>
</evidence>
<feature type="binding site" description="axial binding residue" evidence="9">
    <location>
        <position position="84"/>
    </location>
    <ligand>
        <name>chlorophyll b</name>
        <dbReference type="ChEBI" id="CHEBI:61721"/>
        <label>1</label>
    </ligand>
    <ligandPart>
        <name>Mg</name>
        <dbReference type="ChEBI" id="CHEBI:25107"/>
    </ligandPart>
</feature>
<feature type="binding site" evidence="9">
    <location>
        <position position="204"/>
    </location>
    <ligand>
        <name>chlorophyll a</name>
        <dbReference type="ChEBI" id="CHEBI:58416"/>
        <label>1</label>
    </ligand>
</feature>
<keyword evidence="7" id="KW-0437">Light-harvesting polypeptide</keyword>
<comment type="subcellular location">
    <subcellularLocation>
        <location evidence="2">Plastid</location>
        <location evidence="2">Chloroplast</location>
    </subcellularLocation>
</comment>
<feature type="binding site" evidence="9">
    <location>
        <position position="53"/>
    </location>
    <ligand>
        <name>chlorophyll a</name>
        <dbReference type="ChEBI" id="CHEBI:58416"/>
        <label>1</label>
    </ligand>
</feature>
<evidence type="ECO:0000256" key="3">
    <source>
        <dbReference type="ARBA" id="ARBA00005933"/>
    </source>
</evidence>
<evidence type="ECO:0000256" key="7">
    <source>
        <dbReference type="ARBA" id="ARBA00023243"/>
    </source>
</evidence>
<sequence>MTKLLIPLALVCSGASAFVSRDNVVSRSSTGLGETKADLEDMAAKLNRLVKYWDPLDLVDASFWGFSREQTIGWLRQSEVKHGRVAMAAFVGYCVQSNFVFPWSLTSGGMPHPSTDLSPPEQWDALPFASKVQIILFIGFLEFYSELYGLGEPHYTKGGKVGKYPEFKGTIPHPVPFNLYDPFGLSKNKSEESKARGLLSEINNGRLAMLGIFGFLCEQTIPGSVPLLTGIVKPYAGEVMAPFSADFTL</sequence>
<dbReference type="EMBL" id="JAGRRH010000024">
    <property type="protein sequence ID" value="KAG7342772.1"/>
    <property type="molecule type" value="Genomic_DNA"/>
</dbReference>
<protein>
    <submittedName>
        <fullName evidence="12">Chlorophyll A-B binding protein</fullName>
    </submittedName>
</protein>
<keyword evidence="10" id="KW-0732">Signal</keyword>
<evidence type="ECO:0000256" key="2">
    <source>
        <dbReference type="ARBA" id="ARBA00004229"/>
    </source>
</evidence>
<proteinExistence type="inferred from homology"/>
<evidence type="ECO:0000256" key="6">
    <source>
        <dbReference type="ARBA" id="ARBA00022640"/>
    </source>
</evidence>
<comment type="caution">
    <text evidence="12">The sequence shown here is derived from an EMBL/GenBank/DDBJ whole genome shotgun (WGS) entry which is preliminary data.</text>
</comment>
<reference evidence="12" key="2">
    <citation type="submission" date="2021-04" db="EMBL/GenBank/DDBJ databases">
        <authorList>
            <person name="Podell S."/>
        </authorList>
    </citation>
    <scope>NUCLEOTIDE SEQUENCE</scope>
    <source>
        <strain evidence="12">Hildebrandi</strain>
    </source>
</reference>
<dbReference type="EMBL" id="JAGRRH010000052">
    <property type="protein sequence ID" value="KAG7338662.1"/>
    <property type="molecule type" value="Genomic_DNA"/>
</dbReference>
<evidence type="ECO:0000256" key="4">
    <source>
        <dbReference type="ARBA" id="ARBA00022528"/>
    </source>
</evidence>
<dbReference type="GO" id="GO:0030076">
    <property type="term" value="C:light-harvesting complex"/>
    <property type="evidence" value="ECO:0007669"/>
    <property type="project" value="UniProtKB-KW"/>
</dbReference>
<organism evidence="12 13">
    <name type="scientific">Nitzschia inconspicua</name>
    <dbReference type="NCBI Taxonomy" id="303405"/>
    <lineage>
        <taxon>Eukaryota</taxon>
        <taxon>Sar</taxon>
        <taxon>Stramenopiles</taxon>
        <taxon>Ochrophyta</taxon>
        <taxon>Bacillariophyta</taxon>
        <taxon>Bacillariophyceae</taxon>
        <taxon>Bacillariophycidae</taxon>
        <taxon>Bacillariales</taxon>
        <taxon>Bacillariaceae</taxon>
        <taxon>Nitzschia</taxon>
    </lineage>
</organism>
<evidence type="ECO:0000256" key="5">
    <source>
        <dbReference type="ARBA" id="ARBA00022531"/>
    </source>
</evidence>
<feature type="binding site" evidence="9">
    <location>
        <position position="206"/>
    </location>
    <ligand>
        <name>chlorophyll a</name>
        <dbReference type="ChEBI" id="CHEBI:58416"/>
        <label>1</label>
    </ligand>
</feature>
<comment type="function">
    <text evidence="1">The light-harvesting complex (LHC) functions as a light receptor, it captures and delivers excitation energy to photosystems with which it is closely associated. Energy is transferred from the carotenoid and chlorophyll C (or B) to chlorophyll A and the photosynthetic reaction centers where it is used to synthesize ATP and reducing power.</text>
</comment>
<reference evidence="12" key="1">
    <citation type="journal article" date="2021" name="Sci. Rep.">
        <title>Diploid genomic architecture of Nitzschia inconspicua, an elite biomass production diatom.</title>
        <authorList>
            <person name="Oliver A."/>
            <person name="Podell S."/>
            <person name="Pinowska A."/>
            <person name="Traller J.C."/>
            <person name="Smith S.R."/>
            <person name="McClure R."/>
            <person name="Beliaev A."/>
            <person name="Bohutskyi P."/>
            <person name="Hill E.A."/>
            <person name="Rabines A."/>
            <person name="Zheng H."/>
            <person name="Allen L.Z."/>
            <person name="Kuo A."/>
            <person name="Grigoriev I.V."/>
            <person name="Allen A.E."/>
            <person name="Hazlebeck D."/>
            <person name="Allen E.E."/>
        </authorList>
    </citation>
    <scope>NUCLEOTIDE SEQUENCE</scope>
    <source>
        <strain evidence="12">Hildebrandi</strain>
    </source>
</reference>
<keyword evidence="9" id="KW-0157">Chromophore</keyword>
<evidence type="ECO:0000313" key="12">
    <source>
        <dbReference type="EMBL" id="KAG7342772.1"/>
    </source>
</evidence>
<accession>A0A9K3KFX5</accession>
<keyword evidence="9" id="KW-0148">Chlorophyll</keyword>
<dbReference type="GO" id="GO:0009765">
    <property type="term" value="P:photosynthesis, light harvesting"/>
    <property type="evidence" value="ECO:0007669"/>
    <property type="project" value="InterPro"/>
</dbReference>
<dbReference type="Proteomes" id="UP000693970">
    <property type="component" value="Unassembled WGS sequence"/>
</dbReference>